<evidence type="ECO:0000256" key="4">
    <source>
        <dbReference type="ARBA" id="ARBA00022807"/>
    </source>
</evidence>
<keyword evidence="4" id="KW-0788">Thiol protease</keyword>
<keyword evidence="3" id="KW-0378">Hydrolase</keyword>
<keyword evidence="2" id="KW-0645">Protease</keyword>
<keyword evidence="8" id="KW-1185">Reference proteome</keyword>
<dbReference type="PANTHER" id="PTHR47053:SF1">
    <property type="entry name" value="MUREIN DD-ENDOPEPTIDASE MEPH-RELATED"/>
    <property type="match status" value="1"/>
</dbReference>
<accession>A0ABY4ED90</accession>
<dbReference type="Proteomes" id="UP000832034">
    <property type="component" value="Chromosome"/>
</dbReference>
<reference evidence="7" key="1">
    <citation type="submission" date="2021-12" db="EMBL/GenBank/DDBJ databases">
        <authorList>
            <person name="Veyrier F.J."/>
        </authorList>
    </citation>
    <scope>NUCLEOTIDE SEQUENCE</scope>
    <source>
        <strain evidence="7">SAG 1488-6</strain>
    </source>
</reference>
<dbReference type="InterPro" id="IPR000064">
    <property type="entry name" value="NLP_P60_dom"/>
</dbReference>
<proteinExistence type="inferred from homology"/>
<evidence type="ECO:0000313" key="8">
    <source>
        <dbReference type="Proteomes" id="UP000832034"/>
    </source>
</evidence>
<dbReference type="InterPro" id="IPR051202">
    <property type="entry name" value="Peptidase_C40"/>
</dbReference>
<dbReference type="InterPro" id="IPR038765">
    <property type="entry name" value="Papain-like_cys_pep_sf"/>
</dbReference>
<organism evidence="7 8">
    <name type="scientific">Vitreoscilla stercoraria</name>
    <dbReference type="NCBI Taxonomy" id="61"/>
    <lineage>
        <taxon>Bacteria</taxon>
        <taxon>Pseudomonadati</taxon>
        <taxon>Pseudomonadota</taxon>
        <taxon>Betaproteobacteria</taxon>
        <taxon>Neisseriales</taxon>
        <taxon>Neisseriaceae</taxon>
        <taxon>Vitreoscilla</taxon>
    </lineage>
</organism>
<feature type="domain" description="NlpC/P60" evidence="6">
    <location>
        <begin position="55"/>
        <end position="180"/>
    </location>
</feature>
<feature type="signal peptide" evidence="5">
    <location>
        <begin position="1"/>
        <end position="21"/>
    </location>
</feature>
<name>A0ABY4ED90_VITST</name>
<evidence type="ECO:0000256" key="5">
    <source>
        <dbReference type="SAM" id="SignalP"/>
    </source>
</evidence>
<dbReference type="EMBL" id="CP091512">
    <property type="protein sequence ID" value="UOO92895.1"/>
    <property type="molecule type" value="Genomic_DNA"/>
</dbReference>
<dbReference type="SUPFAM" id="SSF54001">
    <property type="entry name" value="Cysteine proteinases"/>
    <property type="match status" value="1"/>
</dbReference>
<comment type="similarity">
    <text evidence="1">Belongs to the peptidase C40 family.</text>
</comment>
<evidence type="ECO:0000256" key="1">
    <source>
        <dbReference type="ARBA" id="ARBA00007074"/>
    </source>
</evidence>
<evidence type="ECO:0000259" key="6">
    <source>
        <dbReference type="PROSITE" id="PS51935"/>
    </source>
</evidence>
<feature type="chain" id="PRO_5045935825" evidence="5">
    <location>
        <begin position="22"/>
        <end position="190"/>
    </location>
</feature>
<evidence type="ECO:0000256" key="2">
    <source>
        <dbReference type="ARBA" id="ARBA00022670"/>
    </source>
</evidence>
<sequence>MNRLLLWVVGCVSFLPMVAAADPLEDMIRSRNSSTATFNQSVRTTHTQTPDAISKEQAGDLIMNAMGLIGLSYIYGGNNPEQGLDCSAFMQYIFKQSMKINLPRTSAEQTNVGSYVERSQIQPGDMVFFRTAGAGRISHVGMYIGNDRFIHAPRTGKNIEITSLSSKYWGSKYATARRVNGAGKAAASFR</sequence>
<dbReference type="Pfam" id="PF00877">
    <property type="entry name" value="NLPC_P60"/>
    <property type="match status" value="1"/>
</dbReference>
<protein>
    <submittedName>
        <fullName evidence="7">C40 family peptidase</fullName>
    </submittedName>
</protein>
<keyword evidence="5" id="KW-0732">Signal</keyword>
<dbReference type="Gene3D" id="3.90.1720.10">
    <property type="entry name" value="endopeptidase domain like (from Nostoc punctiforme)"/>
    <property type="match status" value="1"/>
</dbReference>
<evidence type="ECO:0000313" key="7">
    <source>
        <dbReference type="EMBL" id="UOO92895.1"/>
    </source>
</evidence>
<reference evidence="7" key="2">
    <citation type="journal article" date="2022" name="Res Sq">
        <title>Evolution of multicellular longitudinally dividing oral cavity symbionts (Neisseriaceae).</title>
        <authorList>
            <person name="Nyongesa S."/>
            <person name="Weber P."/>
            <person name="Bernet E."/>
            <person name="Pullido F."/>
            <person name="Nieckarz M."/>
            <person name="Delaby M."/>
            <person name="Nieves C."/>
            <person name="Viehboeck T."/>
            <person name="Krause N."/>
            <person name="Rivera-Millot A."/>
            <person name="Nakamura A."/>
            <person name="Vischer N."/>
            <person name="VanNieuwenhze M."/>
            <person name="Brun Y."/>
            <person name="Cava F."/>
            <person name="Bulgheresi S."/>
            <person name="Veyrier F."/>
        </authorList>
    </citation>
    <scope>NUCLEOTIDE SEQUENCE</scope>
    <source>
        <strain evidence="7">SAG 1488-6</strain>
    </source>
</reference>
<dbReference type="PANTHER" id="PTHR47053">
    <property type="entry name" value="MUREIN DD-ENDOPEPTIDASE MEPH-RELATED"/>
    <property type="match status" value="1"/>
</dbReference>
<dbReference type="PROSITE" id="PS51935">
    <property type="entry name" value="NLPC_P60"/>
    <property type="match status" value="1"/>
</dbReference>
<evidence type="ECO:0000256" key="3">
    <source>
        <dbReference type="ARBA" id="ARBA00022801"/>
    </source>
</evidence>
<gene>
    <name evidence="7" type="ORF">LVJ81_02305</name>
</gene>